<comment type="caution">
    <text evidence="2">The sequence shown here is derived from an EMBL/GenBank/DDBJ whole genome shotgun (WGS) entry which is preliminary data.</text>
</comment>
<dbReference type="EMBL" id="SHMP01000011">
    <property type="protein sequence ID" value="RZV05076.1"/>
    <property type="molecule type" value="Genomic_DNA"/>
</dbReference>
<feature type="region of interest" description="Disordered" evidence="1">
    <location>
        <begin position="188"/>
        <end position="213"/>
    </location>
</feature>
<feature type="region of interest" description="Disordered" evidence="1">
    <location>
        <begin position="148"/>
        <end position="167"/>
    </location>
</feature>
<organism evidence="2 3">
    <name type="scientific">Natrinema hispanicum</name>
    <dbReference type="NCBI Taxonomy" id="392421"/>
    <lineage>
        <taxon>Archaea</taxon>
        <taxon>Methanobacteriati</taxon>
        <taxon>Methanobacteriota</taxon>
        <taxon>Stenosarchaea group</taxon>
        <taxon>Halobacteria</taxon>
        <taxon>Halobacteriales</taxon>
        <taxon>Natrialbaceae</taxon>
        <taxon>Natrinema</taxon>
    </lineage>
</organism>
<reference evidence="2 3" key="1">
    <citation type="submission" date="2019-02" db="EMBL/GenBank/DDBJ databases">
        <title>Genomic Encyclopedia of Archaeal and Bacterial Type Strains, Phase II (KMG-II): from individual species to whole genera.</title>
        <authorList>
            <person name="Goeker M."/>
        </authorList>
    </citation>
    <scope>NUCLEOTIDE SEQUENCE [LARGE SCALE GENOMIC DNA]</scope>
    <source>
        <strain evidence="2 3">DSM 18328</strain>
    </source>
</reference>
<evidence type="ECO:0000313" key="3">
    <source>
        <dbReference type="Proteomes" id="UP000291097"/>
    </source>
</evidence>
<evidence type="ECO:0000313" key="2">
    <source>
        <dbReference type="EMBL" id="RZV05076.1"/>
    </source>
</evidence>
<sequence>MGRTSPAEAMERIAWHLNYCSDETVPINKIAEETGLSWATARKYAQAIETQQKIAPKIEIDDKGVTVGRKSSAVTRLFANTTRAIAVYLLNNAELKGGATQPLSFEEHSEVLENHTESVEKMEALGWVELLEGEIRLTPLGVQIAGSERSKVKNTERNPRHDIPPVWKNQGVASAEFSGNIIKFDEEQEEASNTFDKDGKTSHSIDPTTAAMA</sequence>
<accession>A0A482Y6J6</accession>
<dbReference type="AlphaFoldDB" id="A0A482Y6J6"/>
<protein>
    <submittedName>
        <fullName evidence="2">Uncharacterized protein</fullName>
    </submittedName>
</protein>
<gene>
    <name evidence="2" type="ORF">BDK88_4315</name>
</gene>
<dbReference type="Proteomes" id="UP000291097">
    <property type="component" value="Unassembled WGS sequence"/>
</dbReference>
<proteinExistence type="predicted"/>
<evidence type="ECO:0000256" key="1">
    <source>
        <dbReference type="SAM" id="MobiDB-lite"/>
    </source>
</evidence>
<feature type="compositionally biased region" description="Basic and acidic residues" evidence="1">
    <location>
        <begin position="148"/>
        <end position="163"/>
    </location>
</feature>
<name>A0A482Y6J6_9EURY</name>